<dbReference type="Proteomes" id="UP000708208">
    <property type="component" value="Unassembled WGS sequence"/>
</dbReference>
<evidence type="ECO:0000313" key="1">
    <source>
        <dbReference type="EMBL" id="CAG7826526.1"/>
    </source>
</evidence>
<comment type="caution">
    <text evidence="1">The sequence shown here is derived from an EMBL/GenBank/DDBJ whole genome shotgun (WGS) entry which is preliminary data.</text>
</comment>
<organism evidence="1 2">
    <name type="scientific">Allacma fusca</name>
    <dbReference type="NCBI Taxonomy" id="39272"/>
    <lineage>
        <taxon>Eukaryota</taxon>
        <taxon>Metazoa</taxon>
        <taxon>Ecdysozoa</taxon>
        <taxon>Arthropoda</taxon>
        <taxon>Hexapoda</taxon>
        <taxon>Collembola</taxon>
        <taxon>Symphypleona</taxon>
        <taxon>Sminthuridae</taxon>
        <taxon>Allacma</taxon>
    </lineage>
</organism>
<reference evidence="1" key="1">
    <citation type="submission" date="2021-06" db="EMBL/GenBank/DDBJ databases">
        <authorList>
            <person name="Hodson N. C."/>
            <person name="Mongue J. A."/>
            <person name="Jaron S. K."/>
        </authorList>
    </citation>
    <scope>NUCLEOTIDE SEQUENCE</scope>
</reference>
<sequence length="21" mass="2482">SKRGFTIMPKEIKRTFDEANI</sequence>
<feature type="non-terminal residue" evidence="1">
    <location>
        <position position="1"/>
    </location>
</feature>
<keyword evidence="2" id="KW-1185">Reference proteome</keyword>
<dbReference type="EMBL" id="CAJVCH010540096">
    <property type="protein sequence ID" value="CAG7826526.1"/>
    <property type="molecule type" value="Genomic_DNA"/>
</dbReference>
<protein>
    <submittedName>
        <fullName evidence="1">Uncharacterized protein</fullName>
    </submittedName>
</protein>
<dbReference type="AlphaFoldDB" id="A0A8J2PSW7"/>
<evidence type="ECO:0000313" key="2">
    <source>
        <dbReference type="Proteomes" id="UP000708208"/>
    </source>
</evidence>
<gene>
    <name evidence="1" type="ORF">AFUS01_LOCUS36576</name>
</gene>
<accession>A0A8J2PSW7</accession>
<proteinExistence type="predicted"/>
<name>A0A8J2PSW7_9HEXA</name>